<organism evidence="1 2">
    <name type="scientific">Lithocarpus litseifolius</name>
    <dbReference type="NCBI Taxonomy" id="425828"/>
    <lineage>
        <taxon>Eukaryota</taxon>
        <taxon>Viridiplantae</taxon>
        <taxon>Streptophyta</taxon>
        <taxon>Embryophyta</taxon>
        <taxon>Tracheophyta</taxon>
        <taxon>Spermatophyta</taxon>
        <taxon>Magnoliopsida</taxon>
        <taxon>eudicotyledons</taxon>
        <taxon>Gunneridae</taxon>
        <taxon>Pentapetalae</taxon>
        <taxon>rosids</taxon>
        <taxon>fabids</taxon>
        <taxon>Fagales</taxon>
        <taxon>Fagaceae</taxon>
        <taxon>Lithocarpus</taxon>
    </lineage>
</organism>
<keyword evidence="2" id="KW-1185">Reference proteome</keyword>
<evidence type="ECO:0000313" key="1">
    <source>
        <dbReference type="EMBL" id="KAK9995824.1"/>
    </source>
</evidence>
<gene>
    <name evidence="1" type="ORF">SO802_020510</name>
</gene>
<comment type="caution">
    <text evidence="1">The sequence shown here is derived from an EMBL/GenBank/DDBJ whole genome shotgun (WGS) entry which is preliminary data.</text>
</comment>
<accession>A0AAW2CG77</accession>
<evidence type="ECO:0000313" key="2">
    <source>
        <dbReference type="Proteomes" id="UP001459277"/>
    </source>
</evidence>
<dbReference type="AlphaFoldDB" id="A0AAW2CG77"/>
<reference evidence="1 2" key="1">
    <citation type="submission" date="2024-01" db="EMBL/GenBank/DDBJ databases">
        <title>A telomere-to-telomere, gap-free genome of sweet tea (Lithocarpus litseifolius).</title>
        <authorList>
            <person name="Zhou J."/>
        </authorList>
    </citation>
    <scope>NUCLEOTIDE SEQUENCE [LARGE SCALE GENOMIC DNA]</scope>
    <source>
        <strain evidence="1">Zhou-2022a</strain>
        <tissue evidence="1">Leaf</tissue>
    </source>
</reference>
<sequence length="139" mass="16236">MDLVKWSRGAFGNTRDRLNAKQQELQQLINSNYGINVECINQTRREVNELMYKEEVFWRQRSRAIWLPVGDKNTSIGHYSYDRSDRQGRQGCDRRYATHVNAPLHRRGGEGGPFPNASVEVPRSRRYVTILFLEILAHC</sequence>
<dbReference type="Proteomes" id="UP001459277">
    <property type="component" value="Unassembled WGS sequence"/>
</dbReference>
<protein>
    <submittedName>
        <fullName evidence="1">Uncharacterized protein</fullName>
    </submittedName>
</protein>
<dbReference type="EMBL" id="JAZDWU010000007">
    <property type="protein sequence ID" value="KAK9995824.1"/>
    <property type="molecule type" value="Genomic_DNA"/>
</dbReference>
<proteinExistence type="predicted"/>
<name>A0AAW2CG77_9ROSI</name>